<gene>
    <name evidence="1" type="ORF">EYF80_059141</name>
</gene>
<reference evidence="1 2" key="1">
    <citation type="submission" date="2019-03" db="EMBL/GenBank/DDBJ databases">
        <title>First draft genome of Liparis tanakae, snailfish: a comprehensive survey of snailfish specific genes.</title>
        <authorList>
            <person name="Kim W."/>
            <person name="Song I."/>
            <person name="Jeong J.-H."/>
            <person name="Kim D."/>
            <person name="Kim S."/>
            <person name="Ryu S."/>
            <person name="Song J.Y."/>
            <person name="Lee S.K."/>
        </authorList>
    </citation>
    <scope>NUCLEOTIDE SEQUENCE [LARGE SCALE GENOMIC DNA]</scope>
    <source>
        <tissue evidence="1">Muscle</tissue>
    </source>
</reference>
<accession>A0A4Z2EP35</accession>
<dbReference type="AlphaFoldDB" id="A0A4Z2EP35"/>
<dbReference type="Proteomes" id="UP000314294">
    <property type="component" value="Unassembled WGS sequence"/>
</dbReference>
<dbReference type="EMBL" id="SRLO01004205">
    <property type="protein sequence ID" value="TNN30707.1"/>
    <property type="molecule type" value="Genomic_DNA"/>
</dbReference>
<comment type="caution">
    <text evidence="1">The sequence shown here is derived from an EMBL/GenBank/DDBJ whole genome shotgun (WGS) entry which is preliminary data.</text>
</comment>
<evidence type="ECO:0000313" key="2">
    <source>
        <dbReference type="Proteomes" id="UP000314294"/>
    </source>
</evidence>
<evidence type="ECO:0000313" key="1">
    <source>
        <dbReference type="EMBL" id="TNN30707.1"/>
    </source>
</evidence>
<name>A0A4Z2EP35_9TELE</name>
<proteinExistence type="predicted"/>
<protein>
    <submittedName>
        <fullName evidence="1">Uncharacterized protein</fullName>
    </submittedName>
</protein>
<keyword evidence="2" id="KW-1185">Reference proteome</keyword>
<sequence length="155" mass="16976">MCKHKNEGPCTRVRERSCLRLSRQAAAEELSKGAAIRCYLIGCQSASAVAARRAPPPSTMGLSPFYPPLCPQPFHSPQSDRRSPQPEVAPSLRVARWLTCPSNVFLLSPSPSRLSGQLITKESGHGPLFYVSRSVYLGASKEPLSDKIRRLDTLS</sequence>
<organism evidence="1 2">
    <name type="scientific">Liparis tanakae</name>
    <name type="common">Tanaka's snailfish</name>
    <dbReference type="NCBI Taxonomy" id="230148"/>
    <lineage>
        <taxon>Eukaryota</taxon>
        <taxon>Metazoa</taxon>
        <taxon>Chordata</taxon>
        <taxon>Craniata</taxon>
        <taxon>Vertebrata</taxon>
        <taxon>Euteleostomi</taxon>
        <taxon>Actinopterygii</taxon>
        <taxon>Neopterygii</taxon>
        <taxon>Teleostei</taxon>
        <taxon>Neoteleostei</taxon>
        <taxon>Acanthomorphata</taxon>
        <taxon>Eupercaria</taxon>
        <taxon>Perciformes</taxon>
        <taxon>Cottioidei</taxon>
        <taxon>Cottales</taxon>
        <taxon>Liparidae</taxon>
        <taxon>Liparis</taxon>
    </lineage>
</organism>